<evidence type="ECO:0000313" key="3">
    <source>
        <dbReference type="Proteomes" id="UP001499974"/>
    </source>
</evidence>
<evidence type="ECO:0000313" key="2">
    <source>
        <dbReference type="EMBL" id="GAA4696999.1"/>
    </source>
</evidence>
<gene>
    <name evidence="2" type="ORF">GCM10023349_10950</name>
</gene>
<evidence type="ECO:0000256" key="1">
    <source>
        <dbReference type="SAM" id="SignalP"/>
    </source>
</evidence>
<feature type="signal peptide" evidence="1">
    <location>
        <begin position="1"/>
        <end position="21"/>
    </location>
</feature>
<accession>A0ABP8WX29</accession>
<comment type="caution">
    <text evidence="2">The sequence shown here is derived from an EMBL/GenBank/DDBJ whole genome shotgun (WGS) entry which is preliminary data.</text>
</comment>
<reference evidence="3" key="1">
    <citation type="journal article" date="2019" name="Int. J. Syst. Evol. Microbiol.">
        <title>The Global Catalogue of Microorganisms (GCM) 10K type strain sequencing project: providing services to taxonomists for standard genome sequencing and annotation.</title>
        <authorList>
            <consortium name="The Broad Institute Genomics Platform"/>
            <consortium name="The Broad Institute Genome Sequencing Center for Infectious Disease"/>
            <person name="Wu L."/>
            <person name="Ma J."/>
        </authorList>
    </citation>
    <scope>NUCLEOTIDE SEQUENCE [LARGE SCALE GENOMIC DNA]</scope>
    <source>
        <strain evidence="3">JCM 18531</strain>
    </source>
</reference>
<sequence length="199" mass="20427">MPVVRRTAVLIAAATLALALAGCTSDDSDPPAQPRASSTPLADFATDDVSVARAAFCPRIAPEAVAEALGAEPDGSEAWANGDRARLADGLRDVAHEYGCSWTAADGTVARAWVFAPPVTSARAAVLARQARRAEGCQSLADAPAYGAPSTAVRCGRGLAFQGLFGDAWLTCSLQTAATPPDLDRTGRWCVSVAQAASE</sequence>
<dbReference type="EMBL" id="BAABKM010000002">
    <property type="protein sequence ID" value="GAA4696999.1"/>
    <property type="molecule type" value="Genomic_DNA"/>
</dbReference>
<keyword evidence="3" id="KW-1185">Reference proteome</keyword>
<feature type="chain" id="PRO_5045630659" description="DUF3558 domain-containing protein" evidence="1">
    <location>
        <begin position="22"/>
        <end position="199"/>
    </location>
</feature>
<protein>
    <recommendedName>
        <fullName evidence="4">DUF3558 domain-containing protein</fullName>
    </recommendedName>
</protein>
<keyword evidence="1" id="KW-0732">Signal</keyword>
<dbReference type="PROSITE" id="PS51257">
    <property type="entry name" value="PROKAR_LIPOPROTEIN"/>
    <property type="match status" value="1"/>
</dbReference>
<organism evidence="2 3">
    <name type="scientific">Nocardioides conyzicola</name>
    <dbReference type="NCBI Taxonomy" id="1651781"/>
    <lineage>
        <taxon>Bacteria</taxon>
        <taxon>Bacillati</taxon>
        <taxon>Actinomycetota</taxon>
        <taxon>Actinomycetes</taxon>
        <taxon>Propionibacteriales</taxon>
        <taxon>Nocardioidaceae</taxon>
        <taxon>Nocardioides</taxon>
    </lineage>
</organism>
<dbReference type="Proteomes" id="UP001499974">
    <property type="component" value="Unassembled WGS sequence"/>
</dbReference>
<evidence type="ECO:0008006" key="4">
    <source>
        <dbReference type="Google" id="ProtNLM"/>
    </source>
</evidence>
<dbReference type="RefSeq" id="WP_345520050.1">
    <property type="nucleotide sequence ID" value="NZ_BAABKM010000002.1"/>
</dbReference>
<name>A0ABP8WX29_9ACTN</name>
<proteinExistence type="predicted"/>